<dbReference type="PANTHER" id="PTHR33240">
    <property type="entry name" value="OS08G0508500 PROTEIN"/>
    <property type="match status" value="1"/>
</dbReference>
<evidence type="ECO:0000313" key="2">
    <source>
        <dbReference type="EMBL" id="GAA0145026.1"/>
    </source>
</evidence>
<dbReference type="EMBL" id="BAABME010016223">
    <property type="protein sequence ID" value="GAA0145026.1"/>
    <property type="molecule type" value="Genomic_DNA"/>
</dbReference>
<organism evidence="2 3">
    <name type="scientific">Lithospermum erythrorhizon</name>
    <name type="common">Purple gromwell</name>
    <name type="synonym">Lithospermum officinale var. erythrorhizon</name>
    <dbReference type="NCBI Taxonomy" id="34254"/>
    <lineage>
        <taxon>Eukaryota</taxon>
        <taxon>Viridiplantae</taxon>
        <taxon>Streptophyta</taxon>
        <taxon>Embryophyta</taxon>
        <taxon>Tracheophyta</taxon>
        <taxon>Spermatophyta</taxon>
        <taxon>Magnoliopsida</taxon>
        <taxon>eudicotyledons</taxon>
        <taxon>Gunneridae</taxon>
        <taxon>Pentapetalae</taxon>
        <taxon>asterids</taxon>
        <taxon>lamiids</taxon>
        <taxon>Boraginales</taxon>
        <taxon>Boraginaceae</taxon>
        <taxon>Boraginoideae</taxon>
        <taxon>Lithospermeae</taxon>
        <taxon>Lithospermum</taxon>
    </lineage>
</organism>
<dbReference type="InterPro" id="IPR021109">
    <property type="entry name" value="Peptidase_aspartic_dom_sf"/>
</dbReference>
<sequence>MLVDTGSSAYILYLRAYDKLGLARKRLKPVATPLTGFLGDSIHPVGIAELDVTVGSAPRMVTVRACFTVVDITDPSYNGLIGRPLLTALRAIVSPLHLKMKFLMPGVVGEMTGDKKRRRECYQLSIPTGLSMRDPLKRKIYQEKHPEVMKIEEPTKSEHQLNDPKLREP</sequence>
<dbReference type="AlphaFoldDB" id="A0AAV3P2V2"/>
<dbReference type="CDD" id="cd00303">
    <property type="entry name" value="retropepsin_like"/>
    <property type="match status" value="1"/>
</dbReference>
<gene>
    <name evidence="2" type="ORF">LIER_36058</name>
</gene>
<feature type="region of interest" description="Disordered" evidence="1">
    <location>
        <begin position="143"/>
        <end position="169"/>
    </location>
</feature>
<proteinExistence type="predicted"/>
<protein>
    <submittedName>
        <fullName evidence="2">Uncharacterized protein</fullName>
    </submittedName>
</protein>
<evidence type="ECO:0000313" key="3">
    <source>
        <dbReference type="Proteomes" id="UP001454036"/>
    </source>
</evidence>
<dbReference type="SUPFAM" id="SSF50630">
    <property type="entry name" value="Acid proteases"/>
    <property type="match status" value="1"/>
</dbReference>
<dbReference type="PANTHER" id="PTHR33240:SF15">
    <property type="entry name" value="GAG-PRO-LIKE PROTEIN"/>
    <property type="match status" value="1"/>
</dbReference>
<keyword evidence="3" id="KW-1185">Reference proteome</keyword>
<evidence type="ECO:0000256" key="1">
    <source>
        <dbReference type="SAM" id="MobiDB-lite"/>
    </source>
</evidence>
<name>A0AAV3P2V2_LITER</name>
<accession>A0AAV3P2V2</accession>
<dbReference type="Gene3D" id="2.40.70.10">
    <property type="entry name" value="Acid Proteases"/>
    <property type="match status" value="1"/>
</dbReference>
<dbReference type="Proteomes" id="UP001454036">
    <property type="component" value="Unassembled WGS sequence"/>
</dbReference>
<reference evidence="2 3" key="1">
    <citation type="submission" date="2024-01" db="EMBL/GenBank/DDBJ databases">
        <title>The complete chloroplast genome sequence of Lithospermum erythrorhizon: insights into the phylogenetic relationship among Boraginaceae species and the maternal lineages of purple gromwells.</title>
        <authorList>
            <person name="Okada T."/>
            <person name="Watanabe K."/>
        </authorList>
    </citation>
    <scope>NUCLEOTIDE SEQUENCE [LARGE SCALE GENOMIC DNA]</scope>
</reference>
<comment type="caution">
    <text evidence="2">The sequence shown here is derived from an EMBL/GenBank/DDBJ whole genome shotgun (WGS) entry which is preliminary data.</text>
</comment>